<proteinExistence type="predicted"/>
<comment type="caution">
    <text evidence="1">The sequence shown here is derived from an EMBL/GenBank/DDBJ whole genome shotgun (WGS) entry which is preliminary data.</text>
</comment>
<dbReference type="EMBL" id="JYDP01000097">
    <property type="protein sequence ID" value="KRZ07765.1"/>
    <property type="molecule type" value="Genomic_DNA"/>
</dbReference>
<name>A0A0V1HCL7_9BILA</name>
<accession>A0A0V1HCL7</accession>
<evidence type="ECO:0000313" key="2">
    <source>
        <dbReference type="Proteomes" id="UP000055024"/>
    </source>
</evidence>
<reference evidence="1 2" key="1">
    <citation type="submission" date="2015-01" db="EMBL/GenBank/DDBJ databases">
        <title>Evolution of Trichinella species and genotypes.</title>
        <authorList>
            <person name="Korhonen P.K."/>
            <person name="Edoardo P."/>
            <person name="Giuseppe L.R."/>
            <person name="Gasser R.B."/>
        </authorList>
    </citation>
    <scope>NUCLEOTIDE SEQUENCE [LARGE SCALE GENOMIC DNA]</scope>
    <source>
        <strain evidence="1">ISS1029</strain>
    </source>
</reference>
<sequence length="61" mass="7562">MQTWKKTTRQLQKSSTKQFPQLRKKFGNAIKKERFRKKELFLTKISRRSKFKQQYNVQQNL</sequence>
<protein>
    <submittedName>
        <fullName evidence="1">Uncharacterized protein</fullName>
    </submittedName>
</protein>
<dbReference type="AlphaFoldDB" id="A0A0V1HCL7"/>
<dbReference type="Proteomes" id="UP000055024">
    <property type="component" value="Unassembled WGS sequence"/>
</dbReference>
<organism evidence="1 2">
    <name type="scientific">Trichinella zimbabwensis</name>
    <dbReference type="NCBI Taxonomy" id="268475"/>
    <lineage>
        <taxon>Eukaryota</taxon>
        <taxon>Metazoa</taxon>
        <taxon>Ecdysozoa</taxon>
        <taxon>Nematoda</taxon>
        <taxon>Enoplea</taxon>
        <taxon>Dorylaimia</taxon>
        <taxon>Trichinellida</taxon>
        <taxon>Trichinellidae</taxon>
        <taxon>Trichinella</taxon>
    </lineage>
</organism>
<evidence type="ECO:0000313" key="1">
    <source>
        <dbReference type="EMBL" id="KRZ07765.1"/>
    </source>
</evidence>
<gene>
    <name evidence="1" type="ORF">T11_11096</name>
</gene>
<keyword evidence="2" id="KW-1185">Reference proteome</keyword>